<evidence type="ECO:0000313" key="3">
    <source>
        <dbReference type="RefSeq" id="XP_014679067.1"/>
    </source>
</evidence>
<dbReference type="InterPro" id="IPR011989">
    <property type="entry name" value="ARM-like"/>
</dbReference>
<accession>A0ABM1F3P6</accession>
<name>A0ABM1F3P6_PRICU</name>
<dbReference type="Pfam" id="PF12717">
    <property type="entry name" value="Cnd1"/>
    <property type="match status" value="1"/>
</dbReference>
<dbReference type="RefSeq" id="XP_014679067.1">
    <property type="nucleotide sequence ID" value="XM_014823581.1"/>
</dbReference>
<evidence type="ECO:0000259" key="1">
    <source>
        <dbReference type="Pfam" id="PF12717"/>
    </source>
</evidence>
<dbReference type="SUPFAM" id="SSF48371">
    <property type="entry name" value="ARM repeat"/>
    <property type="match status" value="1"/>
</dbReference>
<evidence type="ECO:0000313" key="2">
    <source>
        <dbReference type="Proteomes" id="UP000695022"/>
    </source>
</evidence>
<protein>
    <submittedName>
        <fullName evidence="3">Armadillo repeat-containing protein 7-like isoform X2</fullName>
    </submittedName>
</protein>
<feature type="domain" description="Condensin complex subunit 1 C-terminal" evidence="1">
    <location>
        <begin position="54"/>
        <end position="168"/>
    </location>
</feature>
<sequence length="198" mass="22060">MFSTKEYLDKKTGPYGVGRLSYLQMLVTEFQDTDSQDAKLQVLSNLANFAYDPINYDHMRSLNVMDLFLDSLSDSDSNIVESATAGICNLCLDKKNKVYILQQEGVRLLLPCLSSMHEETVLNTMACLMFLVTPESKQEITELAVVDCMLRLQRSTNPRLSNMAAVFLADYCTAEQVAEAQRVSSLQEADSVVTSNGT</sequence>
<dbReference type="Gene3D" id="1.25.10.10">
    <property type="entry name" value="Leucine-rich Repeat Variant"/>
    <property type="match status" value="1"/>
</dbReference>
<dbReference type="GeneID" id="106818910"/>
<dbReference type="InterPro" id="IPR032682">
    <property type="entry name" value="Cnd1_C"/>
</dbReference>
<dbReference type="PANTHER" id="PTHR46263:SF1">
    <property type="entry name" value="ARMADILLO REPEAT-CONTAINING PROTEIN 7"/>
    <property type="match status" value="1"/>
</dbReference>
<dbReference type="Proteomes" id="UP000695022">
    <property type="component" value="Unplaced"/>
</dbReference>
<organism evidence="2 3">
    <name type="scientific">Priapulus caudatus</name>
    <name type="common">Priapulid worm</name>
    <dbReference type="NCBI Taxonomy" id="37621"/>
    <lineage>
        <taxon>Eukaryota</taxon>
        <taxon>Metazoa</taxon>
        <taxon>Ecdysozoa</taxon>
        <taxon>Scalidophora</taxon>
        <taxon>Priapulida</taxon>
        <taxon>Priapulimorpha</taxon>
        <taxon>Priapulimorphida</taxon>
        <taxon>Priapulidae</taxon>
        <taxon>Priapulus</taxon>
    </lineage>
</organism>
<keyword evidence="2" id="KW-1185">Reference proteome</keyword>
<proteinExistence type="predicted"/>
<dbReference type="PANTHER" id="PTHR46263">
    <property type="entry name" value="ARMADILLO REPEAT-CONTAINING PROTEIN 7"/>
    <property type="match status" value="1"/>
</dbReference>
<reference evidence="3" key="1">
    <citation type="submission" date="2025-08" db="UniProtKB">
        <authorList>
            <consortium name="RefSeq"/>
        </authorList>
    </citation>
    <scope>IDENTIFICATION</scope>
</reference>
<gene>
    <name evidence="3" type="primary">LOC106818910</name>
</gene>
<dbReference type="InterPro" id="IPR042462">
    <property type="entry name" value="ARMC7"/>
</dbReference>
<dbReference type="InterPro" id="IPR016024">
    <property type="entry name" value="ARM-type_fold"/>
</dbReference>